<dbReference type="OrthoDB" id="4829434at2"/>
<dbReference type="GO" id="GO:0004540">
    <property type="term" value="F:RNA nuclease activity"/>
    <property type="evidence" value="ECO:0007669"/>
    <property type="project" value="InterPro"/>
</dbReference>
<dbReference type="Proteomes" id="UP000317638">
    <property type="component" value="Unassembled WGS sequence"/>
</dbReference>
<evidence type="ECO:0000256" key="2">
    <source>
        <dbReference type="ARBA" id="ARBA00022722"/>
    </source>
</evidence>
<protein>
    <submittedName>
        <fullName evidence="4">DUF86 domain-containing protein</fullName>
    </submittedName>
</protein>
<dbReference type="RefSeq" id="WP_143938636.1">
    <property type="nucleotide sequence ID" value="NZ_VKKG01000004.1"/>
</dbReference>
<dbReference type="EMBL" id="VKKG01000004">
    <property type="protein sequence ID" value="TRY17896.1"/>
    <property type="molecule type" value="Genomic_DNA"/>
</dbReference>
<proteinExistence type="predicted"/>
<keyword evidence="5" id="KW-1185">Reference proteome</keyword>
<dbReference type="AlphaFoldDB" id="A0A553JZL7"/>
<evidence type="ECO:0000256" key="3">
    <source>
        <dbReference type="ARBA" id="ARBA00022801"/>
    </source>
</evidence>
<dbReference type="InterPro" id="IPR008201">
    <property type="entry name" value="HepT-like"/>
</dbReference>
<keyword evidence="2" id="KW-0540">Nuclease</keyword>
<reference evidence="4 5" key="1">
    <citation type="submission" date="2019-07" db="EMBL/GenBank/DDBJ databases">
        <authorList>
            <person name="Zhou L.-Y."/>
        </authorList>
    </citation>
    <scope>NUCLEOTIDE SEQUENCE [LARGE SCALE GENOMIC DNA]</scope>
    <source>
        <strain evidence="4 5">YIM 101269</strain>
    </source>
</reference>
<comment type="caution">
    <text evidence="4">The sequence shown here is derived from an EMBL/GenBank/DDBJ whole genome shotgun (WGS) entry which is preliminary data.</text>
</comment>
<sequence length="107" mass="12010">MSRTEPELLRTALLHLDFIDEYASMDLEQSVVVDAIALRLAGMIDALSGLPAPVLDDLFGEDWSAMRGLRNRIAHGYHLVAPEVLRITVIEELPDVREIIESRLRTS</sequence>
<evidence type="ECO:0000256" key="1">
    <source>
        <dbReference type="ARBA" id="ARBA00022649"/>
    </source>
</evidence>
<evidence type="ECO:0000313" key="4">
    <source>
        <dbReference type="EMBL" id="TRY17896.1"/>
    </source>
</evidence>
<dbReference type="Pfam" id="PF01934">
    <property type="entry name" value="HepT-like"/>
    <property type="match status" value="1"/>
</dbReference>
<accession>A0A553JZL7</accession>
<dbReference type="GO" id="GO:0016787">
    <property type="term" value="F:hydrolase activity"/>
    <property type="evidence" value="ECO:0007669"/>
    <property type="project" value="UniProtKB-KW"/>
</dbReference>
<name>A0A553JZL7_9ACTN</name>
<dbReference type="GO" id="GO:0110001">
    <property type="term" value="C:toxin-antitoxin complex"/>
    <property type="evidence" value="ECO:0007669"/>
    <property type="project" value="InterPro"/>
</dbReference>
<evidence type="ECO:0000313" key="5">
    <source>
        <dbReference type="Proteomes" id="UP000317638"/>
    </source>
</evidence>
<gene>
    <name evidence="4" type="ORF">FOJ82_11570</name>
</gene>
<keyword evidence="3" id="KW-0378">Hydrolase</keyword>
<organism evidence="4 5">
    <name type="scientific">Tessaracoccus rhinocerotis</name>
    <dbReference type="NCBI Taxonomy" id="1689449"/>
    <lineage>
        <taxon>Bacteria</taxon>
        <taxon>Bacillati</taxon>
        <taxon>Actinomycetota</taxon>
        <taxon>Actinomycetes</taxon>
        <taxon>Propionibacteriales</taxon>
        <taxon>Propionibacteriaceae</taxon>
        <taxon>Tessaracoccus</taxon>
    </lineage>
</organism>
<keyword evidence="1" id="KW-1277">Toxin-antitoxin system</keyword>